<dbReference type="GO" id="GO:0008299">
    <property type="term" value="P:isoprenoid biosynthetic process"/>
    <property type="evidence" value="ECO:0007669"/>
    <property type="project" value="InterPro"/>
</dbReference>
<dbReference type="InterPro" id="IPR034683">
    <property type="entry name" value="IspD/TarI"/>
</dbReference>
<dbReference type="Pfam" id="PF01128">
    <property type="entry name" value="IspD"/>
    <property type="match status" value="1"/>
</dbReference>
<dbReference type="FunFam" id="3.90.550.10:FF:000003">
    <property type="entry name" value="2-C-methyl-D-erythritol 4-phosphate cytidylyltransferase"/>
    <property type="match status" value="1"/>
</dbReference>
<organism evidence="3 5">
    <name type="scientific">Ralstonia mannitolilytica</name>
    <dbReference type="NCBI Taxonomy" id="105219"/>
    <lineage>
        <taxon>Bacteria</taxon>
        <taxon>Pseudomonadati</taxon>
        <taxon>Pseudomonadota</taxon>
        <taxon>Betaproteobacteria</taxon>
        <taxon>Burkholderiales</taxon>
        <taxon>Burkholderiaceae</taxon>
        <taxon>Ralstonia</taxon>
    </lineage>
</organism>
<evidence type="ECO:0000256" key="1">
    <source>
        <dbReference type="ARBA" id="ARBA00022679"/>
    </source>
</evidence>
<evidence type="ECO:0000313" key="4">
    <source>
        <dbReference type="EMBL" id="CAJ0869680.1"/>
    </source>
</evidence>
<dbReference type="EMBL" id="CAUDKV010000007">
    <property type="protein sequence ID" value="CAJ0869680.1"/>
    <property type="molecule type" value="Genomic_DNA"/>
</dbReference>
<dbReference type="Proteomes" id="UP001190452">
    <property type="component" value="Unassembled WGS sequence"/>
</dbReference>
<evidence type="ECO:0000313" key="6">
    <source>
        <dbReference type="Proteomes" id="UP001190452"/>
    </source>
</evidence>
<dbReference type="GO" id="GO:0050518">
    <property type="term" value="F:2-C-methyl-D-erythritol 4-phosphate cytidylyltransferase activity"/>
    <property type="evidence" value="ECO:0007669"/>
    <property type="project" value="UniProtKB-EC"/>
</dbReference>
<protein>
    <submittedName>
        <fullName evidence="3">2-C-methyl-D-erythritol 4-phosphate cytidylyltransferase</fullName>
        <ecNumber evidence="3">2.7.7.60</ecNumber>
    </submittedName>
</protein>
<dbReference type="Gene3D" id="3.90.550.10">
    <property type="entry name" value="Spore Coat Polysaccharide Biosynthesis Protein SpsA, Chain A"/>
    <property type="match status" value="1"/>
</dbReference>
<comment type="caution">
    <text evidence="3">The sequence shown here is derived from an EMBL/GenBank/DDBJ whole genome shotgun (WGS) entry which is preliminary data.</text>
</comment>
<dbReference type="EC" id="2.7.7.60" evidence="3"/>
<dbReference type="Proteomes" id="UP001190002">
    <property type="component" value="Unassembled WGS sequence"/>
</dbReference>
<evidence type="ECO:0000313" key="5">
    <source>
        <dbReference type="Proteomes" id="UP001190002"/>
    </source>
</evidence>
<keyword evidence="6" id="KW-1185">Reference proteome</keyword>
<dbReference type="InterPro" id="IPR018294">
    <property type="entry name" value="ISPD_synthase_CS"/>
</dbReference>
<dbReference type="AlphaFoldDB" id="A0AAD2EHH7"/>
<dbReference type="PROSITE" id="PS01295">
    <property type="entry name" value="ISPD"/>
    <property type="match status" value="1"/>
</dbReference>
<dbReference type="PANTHER" id="PTHR32125:SF4">
    <property type="entry name" value="2-C-METHYL-D-ERYTHRITOL 4-PHOSPHATE CYTIDYLYLTRANSFERASE, CHLOROPLASTIC"/>
    <property type="match status" value="1"/>
</dbReference>
<dbReference type="InterPro" id="IPR029044">
    <property type="entry name" value="Nucleotide-diphossugar_trans"/>
</dbReference>
<gene>
    <name evidence="3" type="primary">ispD</name>
    <name evidence="4" type="ORF">R77569_02187</name>
    <name evidence="3" type="ORF">R77591_00243</name>
</gene>
<reference evidence="3 6" key="1">
    <citation type="submission" date="2023-07" db="EMBL/GenBank/DDBJ databases">
        <authorList>
            <person name="Peeters C."/>
        </authorList>
    </citation>
    <scope>NUCLEOTIDE SEQUENCE</scope>
    <source>
        <strain evidence="4 6">R-77569</strain>
        <strain evidence="3">R-77591</strain>
    </source>
</reference>
<dbReference type="CDD" id="cd02516">
    <property type="entry name" value="CDP-ME_synthetase"/>
    <property type="match status" value="1"/>
</dbReference>
<keyword evidence="2 3" id="KW-0548">Nucleotidyltransferase</keyword>
<evidence type="ECO:0000313" key="3">
    <source>
        <dbReference type="EMBL" id="CAJ0679250.1"/>
    </source>
</evidence>
<dbReference type="InterPro" id="IPR050088">
    <property type="entry name" value="IspD/TarI_cytidylyltransf_bact"/>
</dbReference>
<dbReference type="PANTHER" id="PTHR32125">
    <property type="entry name" value="2-C-METHYL-D-ERYTHRITOL 4-PHOSPHATE CYTIDYLYLTRANSFERASE, CHLOROPLASTIC"/>
    <property type="match status" value="1"/>
</dbReference>
<proteinExistence type="predicted"/>
<evidence type="ECO:0000256" key="2">
    <source>
        <dbReference type="ARBA" id="ARBA00022695"/>
    </source>
</evidence>
<name>A0AAD2EHH7_9RALS</name>
<dbReference type="SUPFAM" id="SSF53448">
    <property type="entry name" value="Nucleotide-diphospho-sugar transferases"/>
    <property type="match status" value="1"/>
</dbReference>
<dbReference type="EMBL" id="CATVXE010000001">
    <property type="protein sequence ID" value="CAJ0679250.1"/>
    <property type="molecule type" value="Genomic_DNA"/>
</dbReference>
<accession>A0AAD2EHH7</accession>
<sequence>MLWHTAQAFLASAEIDTVLIVTTPGAEPLVQRFPGCGFDAPRLVEVDCGGDSRHASVMHGLAALRGLGAQDGDWVLVHDAARPGLTPALVARLIAAVEAQGVQAAGGILALPVADTLKRADGTQHIDATIQREGLWQAQTPQMFPVGLLERALRGALAQHRIVTDEASAMEASGHKPLLVAGALRNFKVTYPDDFALAEAILRRANHD</sequence>
<keyword evidence="1 3" id="KW-0808">Transferase</keyword>